<evidence type="ECO:0000313" key="6">
    <source>
        <dbReference type="Proteomes" id="UP000221168"/>
    </source>
</evidence>
<dbReference type="CDD" id="cd06558">
    <property type="entry name" value="crotonase-like"/>
    <property type="match status" value="1"/>
</dbReference>
<gene>
    <name evidence="5" type="ORF">CSC94_08460</name>
</gene>
<dbReference type="Gene3D" id="1.10.12.10">
    <property type="entry name" value="Lyase 2-enoyl-coa Hydratase, Chain A, domain 2"/>
    <property type="match status" value="1"/>
</dbReference>
<keyword evidence="6" id="KW-1185">Reference proteome</keyword>
<evidence type="ECO:0000256" key="2">
    <source>
        <dbReference type="ARBA" id="ARBA00023098"/>
    </source>
</evidence>
<dbReference type="InterPro" id="IPR029045">
    <property type="entry name" value="ClpP/crotonase-like_dom_sf"/>
</dbReference>
<proteinExistence type="inferred from homology"/>
<protein>
    <submittedName>
        <fullName evidence="5">Enoyl-CoA hydratase</fullName>
        <ecNumber evidence="5">4.2.1.17</ecNumber>
    </submittedName>
</protein>
<comment type="similarity">
    <text evidence="1 4">Belongs to the enoyl-CoA hydratase/isomerase family.</text>
</comment>
<dbReference type="InterPro" id="IPR014748">
    <property type="entry name" value="Enoyl-CoA_hydra_C"/>
</dbReference>
<dbReference type="GO" id="GO:0004300">
    <property type="term" value="F:enoyl-CoA hydratase activity"/>
    <property type="evidence" value="ECO:0007669"/>
    <property type="project" value="UniProtKB-EC"/>
</dbReference>
<keyword evidence="2" id="KW-0443">Lipid metabolism</keyword>
<dbReference type="InterPro" id="IPR001753">
    <property type="entry name" value="Enoyl-CoA_hydra/iso"/>
</dbReference>
<evidence type="ECO:0000256" key="4">
    <source>
        <dbReference type="RuleBase" id="RU003707"/>
    </source>
</evidence>
<dbReference type="SUPFAM" id="SSF52096">
    <property type="entry name" value="ClpP/crotonase"/>
    <property type="match status" value="1"/>
</dbReference>
<reference evidence="5 6" key="1">
    <citation type="submission" date="2017-10" db="EMBL/GenBank/DDBJ databases">
        <title>Sedimentibacterium mangrovi gen. nov., sp. nov., a novel member of family Phyllobacteriacea isolated from mangrove sediment.</title>
        <authorList>
            <person name="Liao H."/>
            <person name="Tian Y."/>
        </authorList>
    </citation>
    <scope>NUCLEOTIDE SEQUENCE [LARGE SCALE GENOMIC DNA]</scope>
    <source>
        <strain evidence="5 6">X9-2-2</strain>
    </source>
</reference>
<evidence type="ECO:0000256" key="3">
    <source>
        <dbReference type="ARBA" id="ARBA00023239"/>
    </source>
</evidence>
<dbReference type="InterPro" id="IPR018376">
    <property type="entry name" value="Enoyl-CoA_hyd/isom_CS"/>
</dbReference>
<sequence>MEVTINRPAVRNALDPSAHRRLAGIFDAFAADDRLRVAIITGSGDRAFCVGSDLKARLASGGDRMPATGFAGLCERFDLEKPVIAAINGDCIGGGLEIVLACDLALTVPHARFGLPEPRVGLVAAGGLHRLARSLPAKLAMEIALTGQLFDAAKAQGHGLVNAVVPAGADVLQDARKLAAQIVECAPLATKATKQMIARGLEAPSLAAAFAGDYPAYREMLQSNDAVEGSRAFLEKRRPNWTGR</sequence>
<dbReference type="EMBL" id="PDVP01000003">
    <property type="protein sequence ID" value="PHP67821.1"/>
    <property type="molecule type" value="Genomic_DNA"/>
</dbReference>
<accession>A0A2G1QQS1</accession>
<dbReference type="OrthoDB" id="9810797at2"/>
<dbReference type="PROSITE" id="PS00166">
    <property type="entry name" value="ENOYL_COA_HYDRATASE"/>
    <property type="match status" value="1"/>
</dbReference>
<keyword evidence="3 5" id="KW-0456">Lyase</keyword>
<dbReference type="GO" id="GO:0006635">
    <property type="term" value="P:fatty acid beta-oxidation"/>
    <property type="evidence" value="ECO:0007669"/>
    <property type="project" value="TreeGrafter"/>
</dbReference>
<dbReference type="Pfam" id="PF00378">
    <property type="entry name" value="ECH_1"/>
    <property type="match status" value="1"/>
</dbReference>
<comment type="caution">
    <text evidence="5">The sequence shown here is derived from an EMBL/GenBank/DDBJ whole genome shotgun (WGS) entry which is preliminary data.</text>
</comment>
<dbReference type="Gene3D" id="3.90.226.10">
    <property type="entry name" value="2-enoyl-CoA Hydratase, Chain A, domain 1"/>
    <property type="match status" value="1"/>
</dbReference>
<organism evidence="5 6">
    <name type="scientific">Zhengella mangrovi</name>
    <dbReference type="NCBI Taxonomy" id="1982044"/>
    <lineage>
        <taxon>Bacteria</taxon>
        <taxon>Pseudomonadati</taxon>
        <taxon>Pseudomonadota</taxon>
        <taxon>Alphaproteobacteria</taxon>
        <taxon>Hyphomicrobiales</taxon>
        <taxon>Notoacmeibacteraceae</taxon>
        <taxon>Zhengella</taxon>
    </lineage>
</organism>
<evidence type="ECO:0000313" key="5">
    <source>
        <dbReference type="EMBL" id="PHP67821.1"/>
    </source>
</evidence>
<name>A0A2G1QQS1_9HYPH</name>
<dbReference type="PANTHER" id="PTHR11941">
    <property type="entry name" value="ENOYL-COA HYDRATASE-RELATED"/>
    <property type="match status" value="1"/>
</dbReference>
<evidence type="ECO:0000256" key="1">
    <source>
        <dbReference type="ARBA" id="ARBA00005254"/>
    </source>
</evidence>
<dbReference type="Proteomes" id="UP000221168">
    <property type="component" value="Unassembled WGS sequence"/>
</dbReference>
<dbReference type="AlphaFoldDB" id="A0A2G1QQS1"/>
<dbReference type="PANTHER" id="PTHR11941:SF169">
    <property type="entry name" value="(7AS)-7A-METHYL-1,5-DIOXO-2,3,5,6,7,7A-HEXAHYDRO-1H-INDENE-CARBOXYL-COA HYDROLASE"/>
    <property type="match status" value="1"/>
</dbReference>
<dbReference type="EC" id="4.2.1.17" evidence="5"/>